<dbReference type="AlphaFoldDB" id="A0A117IVL6"/>
<dbReference type="STRING" id="936756.ATE80_16605"/>
<proteinExistence type="predicted"/>
<organism evidence="2 3">
    <name type="scientific">Streptomyces kanasensis</name>
    <dbReference type="NCBI Taxonomy" id="936756"/>
    <lineage>
        <taxon>Bacteria</taxon>
        <taxon>Bacillati</taxon>
        <taxon>Actinomycetota</taxon>
        <taxon>Actinomycetes</taxon>
        <taxon>Kitasatosporales</taxon>
        <taxon>Streptomycetaceae</taxon>
        <taxon>Streptomyces</taxon>
    </lineage>
</organism>
<evidence type="ECO:0000313" key="2">
    <source>
        <dbReference type="EMBL" id="KUH37761.1"/>
    </source>
</evidence>
<feature type="region of interest" description="Disordered" evidence="1">
    <location>
        <begin position="1"/>
        <end position="25"/>
    </location>
</feature>
<dbReference type="EMBL" id="LNSV01000039">
    <property type="protein sequence ID" value="KUH37761.1"/>
    <property type="molecule type" value="Genomic_DNA"/>
</dbReference>
<sequence>MDFDGARVRTAGDRGVAGGASGTEGAGAVLTARRAPAPGPVRITSAARITRVARTICTAGASRAGAGRWRAGRPRAPRRTAAALAGRRAR</sequence>
<feature type="region of interest" description="Disordered" evidence="1">
    <location>
        <begin position="63"/>
        <end position="90"/>
    </location>
</feature>
<feature type="compositionally biased region" description="Gly residues" evidence="1">
    <location>
        <begin position="15"/>
        <end position="25"/>
    </location>
</feature>
<feature type="compositionally biased region" description="Low complexity" evidence="1">
    <location>
        <begin position="79"/>
        <end position="90"/>
    </location>
</feature>
<name>A0A117IVL6_9ACTN</name>
<reference evidence="2 3" key="1">
    <citation type="submission" date="2015-11" db="EMBL/GenBank/DDBJ databases">
        <title>Genome-wide analysis reveals the secondary metabolome in Streptomyces kanasensis ZX01.</title>
        <authorList>
            <person name="Zhang G."/>
            <person name="Han L."/>
            <person name="Feng J."/>
            <person name="Zhang X."/>
        </authorList>
    </citation>
    <scope>NUCLEOTIDE SEQUENCE [LARGE SCALE GENOMIC DNA]</scope>
    <source>
        <strain evidence="2 3">ZX01</strain>
    </source>
</reference>
<evidence type="ECO:0000313" key="3">
    <source>
        <dbReference type="Proteomes" id="UP000054011"/>
    </source>
</evidence>
<comment type="caution">
    <text evidence="2">The sequence shown here is derived from an EMBL/GenBank/DDBJ whole genome shotgun (WGS) entry which is preliminary data.</text>
</comment>
<protein>
    <submittedName>
        <fullName evidence="2">Uncharacterized protein</fullName>
    </submittedName>
</protein>
<keyword evidence="3" id="KW-1185">Reference proteome</keyword>
<gene>
    <name evidence="2" type="ORF">ATE80_16605</name>
</gene>
<feature type="compositionally biased region" description="Basic and acidic residues" evidence="1">
    <location>
        <begin position="1"/>
        <end position="12"/>
    </location>
</feature>
<dbReference type="Proteomes" id="UP000054011">
    <property type="component" value="Unassembled WGS sequence"/>
</dbReference>
<evidence type="ECO:0000256" key="1">
    <source>
        <dbReference type="SAM" id="MobiDB-lite"/>
    </source>
</evidence>
<accession>A0A117IVL6</accession>